<evidence type="ECO:0000256" key="6">
    <source>
        <dbReference type="SAM" id="Phobius"/>
    </source>
</evidence>
<keyword evidence="5 6" id="KW-0472">Membrane</keyword>
<sequence>MRKRVTLKLFYLLAAVFIFIIPFTISPMALYVVQILIGFSLGIIFPLLLGMSIESVPADMRATSMGAYQALYALGIFGGPLAEGFFNDWLGLRAGFYFAAGARAGGCHTCSAHMWGADAKESSEKCREDAAKYYQTWF</sequence>
<evidence type="ECO:0000259" key="7">
    <source>
        <dbReference type="PROSITE" id="PS50850"/>
    </source>
</evidence>
<proteinExistence type="predicted"/>
<keyword evidence="2" id="KW-0813">Transport</keyword>
<evidence type="ECO:0000256" key="1">
    <source>
        <dbReference type="ARBA" id="ARBA00004651"/>
    </source>
</evidence>
<evidence type="ECO:0000256" key="3">
    <source>
        <dbReference type="ARBA" id="ARBA00022692"/>
    </source>
</evidence>
<dbReference type="Pfam" id="PF07690">
    <property type="entry name" value="MFS_1"/>
    <property type="match status" value="1"/>
</dbReference>
<dbReference type="GO" id="GO:0022857">
    <property type="term" value="F:transmembrane transporter activity"/>
    <property type="evidence" value="ECO:0007669"/>
    <property type="project" value="InterPro"/>
</dbReference>
<dbReference type="RefSeq" id="WP_017417891.1">
    <property type="nucleotide sequence ID" value="NZ_BDDG01000002.1"/>
</dbReference>
<evidence type="ECO:0000256" key="2">
    <source>
        <dbReference type="ARBA" id="ARBA00022448"/>
    </source>
</evidence>
<dbReference type="InterPro" id="IPR011701">
    <property type="entry name" value="MFS"/>
</dbReference>
<name>A0A7W4LS93_BACVE</name>
<feature type="domain" description="Major facilitator superfamily (MFS) profile" evidence="7">
    <location>
        <begin position="1"/>
        <end position="138"/>
    </location>
</feature>
<comment type="subcellular location">
    <subcellularLocation>
        <location evidence="1">Cell membrane</location>
        <topology evidence="1">Multi-pass membrane protein</topology>
    </subcellularLocation>
</comment>
<evidence type="ECO:0000256" key="5">
    <source>
        <dbReference type="ARBA" id="ARBA00023136"/>
    </source>
</evidence>
<dbReference type="AlphaFoldDB" id="A0A7W4LS93"/>
<dbReference type="EMBL" id="CP063687">
    <property type="protein sequence ID" value="QOY28885.1"/>
    <property type="molecule type" value="Genomic_DNA"/>
</dbReference>
<keyword evidence="4 6" id="KW-1133">Transmembrane helix</keyword>
<dbReference type="InterPro" id="IPR020846">
    <property type="entry name" value="MFS_dom"/>
</dbReference>
<feature type="transmembrane region" description="Helical" evidence="6">
    <location>
        <begin position="31"/>
        <end position="51"/>
    </location>
</feature>
<dbReference type="Proteomes" id="UP000587477">
    <property type="component" value="Chromosome"/>
</dbReference>
<dbReference type="PROSITE" id="PS50850">
    <property type="entry name" value="MFS"/>
    <property type="match status" value="1"/>
</dbReference>
<accession>A0A7W4LS93</accession>
<protein>
    <recommendedName>
        <fullName evidence="7">Major facilitator superfamily (MFS) profile domain-containing protein</fullName>
    </recommendedName>
</protein>
<dbReference type="SUPFAM" id="SSF103473">
    <property type="entry name" value="MFS general substrate transporter"/>
    <property type="match status" value="1"/>
</dbReference>
<gene>
    <name evidence="8" type="ORF">BACVE_003927</name>
</gene>
<dbReference type="InterPro" id="IPR036259">
    <property type="entry name" value="MFS_trans_sf"/>
</dbReference>
<reference evidence="9" key="1">
    <citation type="submission" date="2020-10" db="EMBL/GenBank/DDBJ databases">
        <title>Complete genome sequence of Bacillus velezensis NST6.</title>
        <authorList>
            <person name="Choi J."/>
        </authorList>
    </citation>
    <scope>NUCLEOTIDE SEQUENCE [LARGE SCALE GENOMIC DNA]</scope>
    <source>
        <strain evidence="9">NST6</strain>
    </source>
</reference>
<dbReference type="Gene3D" id="1.20.1250.20">
    <property type="entry name" value="MFS general substrate transporter like domains"/>
    <property type="match status" value="1"/>
</dbReference>
<keyword evidence="3 6" id="KW-0812">Transmembrane</keyword>
<dbReference type="GO" id="GO:0005886">
    <property type="term" value="C:plasma membrane"/>
    <property type="evidence" value="ECO:0007669"/>
    <property type="project" value="UniProtKB-SubCell"/>
</dbReference>
<evidence type="ECO:0000313" key="9">
    <source>
        <dbReference type="Proteomes" id="UP000587477"/>
    </source>
</evidence>
<evidence type="ECO:0000313" key="8">
    <source>
        <dbReference type="EMBL" id="QOY28885.1"/>
    </source>
</evidence>
<evidence type="ECO:0000256" key="4">
    <source>
        <dbReference type="ARBA" id="ARBA00022989"/>
    </source>
</evidence>
<feature type="transmembrane region" description="Helical" evidence="6">
    <location>
        <begin position="7"/>
        <end position="25"/>
    </location>
</feature>
<organism evidence="8 9">
    <name type="scientific">Bacillus velezensis</name>
    <dbReference type="NCBI Taxonomy" id="492670"/>
    <lineage>
        <taxon>Bacteria</taxon>
        <taxon>Bacillati</taxon>
        <taxon>Bacillota</taxon>
        <taxon>Bacilli</taxon>
        <taxon>Bacillales</taxon>
        <taxon>Bacillaceae</taxon>
        <taxon>Bacillus</taxon>
        <taxon>Bacillus amyloliquefaciens group</taxon>
    </lineage>
</organism>